<evidence type="ECO:0000313" key="10">
    <source>
        <dbReference type="Proteomes" id="UP000249218"/>
    </source>
</evidence>
<evidence type="ECO:0000256" key="5">
    <source>
        <dbReference type="PROSITE-ProRule" id="PRU00042"/>
    </source>
</evidence>
<keyword evidence="2 5" id="KW-0863">Zinc-finger</keyword>
<keyword evidence="1" id="KW-0479">Metal-binding</keyword>
<organism evidence="9 10">
    <name type="scientific">Helicoverpa armigera</name>
    <name type="common">Cotton bollworm</name>
    <name type="synonym">Heliothis armigera</name>
    <dbReference type="NCBI Taxonomy" id="29058"/>
    <lineage>
        <taxon>Eukaryota</taxon>
        <taxon>Metazoa</taxon>
        <taxon>Ecdysozoa</taxon>
        <taxon>Arthropoda</taxon>
        <taxon>Hexapoda</taxon>
        <taxon>Insecta</taxon>
        <taxon>Pterygota</taxon>
        <taxon>Neoptera</taxon>
        <taxon>Endopterygota</taxon>
        <taxon>Lepidoptera</taxon>
        <taxon>Glossata</taxon>
        <taxon>Ditrysia</taxon>
        <taxon>Noctuoidea</taxon>
        <taxon>Noctuidae</taxon>
        <taxon>Heliothinae</taxon>
        <taxon>Helicoverpa</taxon>
    </lineage>
</organism>
<dbReference type="PROSITE" id="PS50950">
    <property type="entry name" value="ZF_THAP"/>
    <property type="match status" value="1"/>
</dbReference>
<dbReference type="SMART" id="SM00692">
    <property type="entry name" value="DM3"/>
    <property type="match status" value="1"/>
</dbReference>
<feature type="domain" description="THAP-type" evidence="8">
    <location>
        <begin position="1"/>
        <end position="86"/>
    </location>
</feature>
<dbReference type="InterPro" id="IPR006612">
    <property type="entry name" value="THAP_Znf"/>
</dbReference>
<accession>A0A2W1B9S5</accession>
<keyword evidence="3" id="KW-0862">Zinc</keyword>
<dbReference type="SMART" id="SM00980">
    <property type="entry name" value="THAP"/>
    <property type="match status" value="1"/>
</dbReference>
<feature type="domain" description="C2H2-type" evidence="7">
    <location>
        <begin position="474"/>
        <end position="502"/>
    </location>
</feature>
<dbReference type="Pfam" id="PF05485">
    <property type="entry name" value="THAP"/>
    <property type="match status" value="1"/>
</dbReference>
<evidence type="ECO:0000259" key="8">
    <source>
        <dbReference type="PROSITE" id="PS50950"/>
    </source>
</evidence>
<evidence type="ECO:0000256" key="4">
    <source>
        <dbReference type="ARBA" id="ARBA00023125"/>
    </source>
</evidence>
<dbReference type="InterPro" id="IPR013087">
    <property type="entry name" value="Znf_C2H2_type"/>
</dbReference>
<dbReference type="EMBL" id="KZ150462">
    <property type="protein sequence ID" value="PZC70794.1"/>
    <property type="molecule type" value="Genomic_DNA"/>
</dbReference>
<dbReference type="PROSITE" id="PS00028">
    <property type="entry name" value="ZINC_FINGER_C2H2_1"/>
    <property type="match status" value="1"/>
</dbReference>
<dbReference type="Proteomes" id="UP000249218">
    <property type="component" value="Unassembled WGS sequence"/>
</dbReference>
<dbReference type="OrthoDB" id="8123506at2759"/>
<keyword evidence="10" id="KW-1185">Reference proteome</keyword>
<dbReference type="PROSITE" id="PS50157">
    <property type="entry name" value="ZINC_FINGER_C2H2_2"/>
    <property type="match status" value="1"/>
</dbReference>
<keyword evidence="4 6" id="KW-0238">DNA-binding</keyword>
<evidence type="ECO:0008006" key="11">
    <source>
        <dbReference type="Google" id="ProtNLM"/>
    </source>
</evidence>
<evidence type="ECO:0000313" key="9">
    <source>
        <dbReference type="EMBL" id="PZC70794.1"/>
    </source>
</evidence>
<dbReference type="SUPFAM" id="SSF57716">
    <property type="entry name" value="Glucocorticoid receptor-like (DNA-binding domain)"/>
    <property type="match status" value="1"/>
</dbReference>
<name>A0A2W1B9S5_HELAM</name>
<evidence type="ECO:0000259" key="7">
    <source>
        <dbReference type="PROSITE" id="PS50157"/>
    </source>
</evidence>
<dbReference type="AlphaFoldDB" id="A0A2W1B9S5"/>
<evidence type="ECO:0000256" key="2">
    <source>
        <dbReference type="ARBA" id="ARBA00022771"/>
    </source>
</evidence>
<protein>
    <recommendedName>
        <fullName evidence="11">THAP-type domain-containing protein</fullName>
    </recommendedName>
</protein>
<reference evidence="9 10" key="1">
    <citation type="journal article" date="2017" name="BMC Biol.">
        <title>Genomic innovations, transcriptional plasticity and gene loss underlying the evolution and divergence of two highly polyphagous and invasive Helicoverpa pest species.</title>
        <authorList>
            <person name="Pearce S.L."/>
            <person name="Clarke D.F."/>
            <person name="East P.D."/>
            <person name="Elfekih S."/>
            <person name="Gordon K.H."/>
            <person name="Jermiin L.S."/>
            <person name="McGaughran A."/>
            <person name="Oakeshott J.G."/>
            <person name="Papanikolaou A."/>
            <person name="Perera O.P."/>
            <person name="Rane R.V."/>
            <person name="Richards S."/>
            <person name="Tay W.T."/>
            <person name="Walsh T.K."/>
            <person name="Anderson A."/>
            <person name="Anderson C.J."/>
            <person name="Asgari S."/>
            <person name="Board P.G."/>
            <person name="Bretschneider A."/>
            <person name="Campbell P.M."/>
            <person name="Chertemps T."/>
            <person name="Christeller J.T."/>
            <person name="Coppin C.W."/>
            <person name="Downes S.J."/>
            <person name="Duan G."/>
            <person name="Farnsworth C.A."/>
            <person name="Good R.T."/>
            <person name="Han L.B."/>
            <person name="Han Y.C."/>
            <person name="Hatje K."/>
            <person name="Horne I."/>
            <person name="Huang Y.P."/>
            <person name="Hughes D.S."/>
            <person name="Jacquin-Joly E."/>
            <person name="James W."/>
            <person name="Jhangiani S."/>
            <person name="Kollmar M."/>
            <person name="Kuwar S.S."/>
            <person name="Li S."/>
            <person name="Liu N.Y."/>
            <person name="Maibeche M.T."/>
            <person name="Miller J.R."/>
            <person name="Montagne N."/>
            <person name="Perry T."/>
            <person name="Qu J."/>
            <person name="Song S.V."/>
            <person name="Sutton G.G."/>
            <person name="Vogel H."/>
            <person name="Walenz B.P."/>
            <person name="Xu W."/>
            <person name="Zhang H.J."/>
            <person name="Zou Z."/>
            <person name="Batterham P."/>
            <person name="Edwards O.R."/>
            <person name="Feyereisen R."/>
            <person name="Gibbs R.A."/>
            <person name="Heckel D.G."/>
            <person name="McGrath A."/>
            <person name="Robin C."/>
            <person name="Scherer S.E."/>
            <person name="Worley K.C."/>
            <person name="Wu Y.D."/>
        </authorList>
    </citation>
    <scope>NUCLEOTIDE SEQUENCE [LARGE SCALE GENOMIC DNA]</scope>
    <source>
        <strain evidence="9">Harm_GR_Male_#8</strain>
        <tissue evidence="9">Whole organism</tissue>
    </source>
</reference>
<evidence type="ECO:0000256" key="3">
    <source>
        <dbReference type="ARBA" id="ARBA00022833"/>
    </source>
</evidence>
<sequence>MSSRCILCGPPEDSSITLHRFPKPGITNALRCELWAKYCFPNQAGSSSPQFQMELFNKQKMLCNKHFEEKVFNQNRLLRSAVPTVPVLQMARTPFCICCLKRDTAYVSLTGCKHAQFIKRHPIKKINEDNLICYECHNILKKIKEFRLRVDESYKILYPHATVPESSYRKPNLQVYKIPDVIISNDYENIDTNIKVEMDTAENSTVENTDADYIEEGIPTAENKNIYHEELVENFDHNYADCLEENATAENSTVEKLENEGTNYVEQENLDQNYTNSLEAEIAAAENSTVDNLKRYHTSIKVETVSPEECTLENSTIDINSAINCKSDSIENTKKRTKLKNIESAFKIINSNQNDACMSFLAASLQNISKTLLNDNLNILSSQNIMSLINLRKKSESTSKINLDGVQNKLLDNKKDILKKSSTKKCTKNNKMRKRKLLELKISSKIKKIKITREELLAERSRTAVSQAYANSLYRCDNCLLGFYYEENFKDHMKRKHSPTPMPCTRALTYLWPARAALAASCAAINEYCIACDVTRRDTSPADTSAYLIEDYRSLYPNYVRRSDRQLRVCSLPIHVTETLYRRQSDG</sequence>
<gene>
    <name evidence="9" type="primary">HaOG214894</name>
    <name evidence="9" type="ORF">B5X24_HaOG214894</name>
</gene>
<dbReference type="GO" id="GO:0008270">
    <property type="term" value="F:zinc ion binding"/>
    <property type="evidence" value="ECO:0007669"/>
    <property type="project" value="UniProtKB-KW"/>
</dbReference>
<proteinExistence type="predicted"/>
<dbReference type="GO" id="GO:0003677">
    <property type="term" value="F:DNA binding"/>
    <property type="evidence" value="ECO:0007669"/>
    <property type="project" value="UniProtKB-UniRule"/>
</dbReference>
<evidence type="ECO:0000256" key="6">
    <source>
        <dbReference type="PROSITE-ProRule" id="PRU00309"/>
    </source>
</evidence>
<evidence type="ECO:0000256" key="1">
    <source>
        <dbReference type="ARBA" id="ARBA00022723"/>
    </source>
</evidence>